<evidence type="ECO:0000259" key="1">
    <source>
        <dbReference type="Pfam" id="PF04168"/>
    </source>
</evidence>
<dbReference type="RefSeq" id="WP_303540680.1">
    <property type="nucleotide sequence ID" value="NZ_JAUOTP010000002.1"/>
</dbReference>
<protein>
    <submittedName>
        <fullName evidence="2">Alpha-E domain-containing protein</fullName>
    </submittedName>
</protein>
<organism evidence="2 3">
    <name type="scientific">Sphingomonas natans</name>
    <dbReference type="NCBI Taxonomy" id="3063330"/>
    <lineage>
        <taxon>Bacteria</taxon>
        <taxon>Pseudomonadati</taxon>
        <taxon>Pseudomonadota</taxon>
        <taxon>Alphaproteobacteria</taxon>
        <taxon>Sphingomonadales</taxon>
        <taxon>Sphingomonadaceae</taxon>
        <taxon>Sphingomonas</taxon>
    </lineage>
</organism>
<dbReference type="PANTHER" id="PTHR34595:SF7">
    <property type="entry name" value="SLL1039 PROTEIN"/>
    <property type="match status" value="1"/>
</dbReference>
<keyword evidence="3" id="KW-1185">Reference proteome</keyword>
<sequence>MLSRTAASLYWIGRYVERAEFTARLIEATVRLDALSARPAGTTAWESALLVVGADQGFAAAGAKVCPRAVSNFLMLAADNPSSIRSCLDAARWNAKSVRTALTRDAWETVNRAWLGLRNVTDMGDTRETLSLIERIRAETRGFEGALHRMLRNEAYAFLGLGAAMERADNTARLIDVKYHLLLPEGEKIGGVIDRDQWTTILHTVSANTAYRWLYHDELKPWLVTDMLILKSELPRSLAGSSDEVVGHLAFIGRRLGRQGEADRLGRQRQAMLSRTSIDSVFAHGLHEYLEGFLVENARLDRAIAAQFRFG</sequence>
<gene>
    <name evidence="2" type="ORF">Q4F19_05920</name>
</gene>
<dbReference type="InterPro" id="IPR007296">
    <property type="entry name" value="DUF403"/>
</dbReference>
<reference evidence="2" key="1">
    <citation type="submission" date="2023-07" db="EMBL/GenBank/DDBJ databases">
        <authorList>
            <person name="Kim M."/>
        </authorList>
    </citation>
    <scope>NUCLEOTIDE SEQUENCE</scope>
    <source>
        <strain evidence="2">BIUV-7</strain>
    </source>
</reference>
<evidence type="ECO:0000313" key="3">
    <source>
        <dbReference type="Proteomes" id="UP001169764"/>
    </source>
</evidence>
<feature type="domain" description="DUF403" evidence="1">
    <location>
        <begin position="1"/>
        <end position="308"/>
    </location>
</feature>
<accession>A0ABT8Y6H0</accession>
<dbReference type="Pfam" id="PF04168">
    <property type="entry name" value="Alpha-E"/>
    <property type="match status" value="1"/>
</dbReference>
<name>A0ABT8Y6H0_9SPHN</name>
<proteinExistence type="predicted"/>
<evidence type="ECO:0000313" key="2">
    <source>
        <dbReference type="EMBL" id="MDO6413912.1"/>
    </source>
</evidence>
<comment type="caution">
    <text evidence="2">The sequence shown here is derived from an EMBL/GenBank/DDBJ whole genome shotgun (WGS) entry which is preliminary data.</text>
</comment>
<dbReference type="PANTHER" id="PTHR34595">
    <property type="entry name" value="BLR5612 PROTEIN"/>
    <property type="match status" value="1"/>
</dbReference>
<dbReference type="Proteomes" id="UP001169764">
    <property type="component" value="Unassembled WGS sequence"/>
</dbReference>
<dbReference type="EMBL" id="JAUOTP010000002">
    <property type="protein sequence ID" value="MDO6413912.1"/>
    <property type="molecule type" value="Genomic_DNA"/>
</dbReference>
<dbReference type="InterPro" id="IPR051680">
    <property type="entry name" value="ATP-dep_Glu-Cys_Ligase-2"/>
</dbReference>